<feature type="transmembrane region" description="Helical" evidence="8">
    <location>
        <begin position="14"/>
        <end position="34"/>
    </location>
</feature>
<keyword evidence="7 8" id="KW-0472">Membrane</keyword>
<evidence type="ECO:0000256" key="6">
    <source>
        <dbReference type="ARBA" id="ARBA00022989"/>
    </source>
</evidence>
<sequence length="340" mass="36495">MPKEIAVLFTRKRIIVLCTIFILLIVALVLSFNLGRYTLSPLEVIQTVIGNGTKRQALVLFEFRLPRMIIAVLVGAGLAVSGAILQGISRNDLSDPGILGINSGASLAIVMYISFYPIKAGTSPYLLPFLAFVGASITAVFIYLLAYKKGKGISPTRLILVGIATAMGISAITILYTLKFRPEEFQFVVEWSAGSLWGADWTFVGALLPWIIILIPITLLKSHSLNLLQLHETLAKNLGVSIERERLLLLSIAVGLAASSVAIGGGIGFVGLVSPHLARRLVGTKHQILIPVTAGVGALLVLTADTIARNLLPFTEIPAGVVISLLGAPYFLYLLMKSKR</sequence>
<feature type="transmembrane region" description="Helical" evidence="8">
    <location>
        <begin position="317"/>
        <end position="336"/>
    </location>
</feature>
<gene>
    <name evidence="9" type="ORF">J2S08_004282</name>
</gene>
<comment type="similarity">
    <text evidence="2">Belongs to the binding-protein-dependent transport system permease family. FecCD subfamily.</text>
</comment>
<dbReference type="CDD" id="cd06550">
    <property type="entry name" value="TM_ABC_iron-siderophores_like"/>
    <property type="match status" value="1"/>
</dbReference>
<comment type="subcellular location">
    <subcellularLocation>
        <location evidence="1">Cell membrane</location>
        <topology evidence="1">Multi-pass membrane protein</topology>
    </subcellularLocation>
</comment>
<dbReference type="Pfam" id="PF01032">
    <property type="entry name" value="FecCD"/>
    <property type="match status" value="1"/>
</dbReference>
<dbReference type="EMBL" id="JAUSTT010000042">
    <property type="protein sequence ID" value="MDQ0178377.1"/>
    <property type="molecule type" value="Genomic_DNA"/>
</dbReference>
<evidence type="ECO:0000313" key="9">
    <source>
        <dbReference type="EMBL" id="MDQ0178377.1"/>
    </source>
</evidence>
<protein>
    <submittedName>
        <fullName evidence="9">Iron complex transport system permease protein</fullName>
    </submittedName>
</protein>
<feature type="transmembrane region" description="Helical" evidence="8">
    <location>
        <begin position="247"/>
        <end position="273"/>
    </location>
</feature>
<evidence type="ECO:0000256" key="3">
    <source>
        <dbReference type="ARBA" id="ARBA00022448"/>
    </source>
</evidence>
<dbReference type="Gene3D" id="1.10.3470.10">
    <property type="entry name" value="ABC transporter involved in vitamin B12 uptake, BtuC"/>
    <property type="match status" value="1"/>
</dbReference>
<proteinExistence type="inferred from homology"/>
<keyword evidence="4" id="KW-1003">Cell membrane</keyword>
<dbReference type="InterPro" id="IPR000522">
    <property type="entry name" value="ABC_transptr_permease_BtuC"/>
</dbReference>
<evidence type="ECO:0000256" key="7">
    <source>
        <dbReference type="ARBA" id="ARBA00023136"/>
    </source>
</evidence>
<reference evidence="9 10" key="1">
    <citation type="submission" date="2023-07" db="EMBL/GenBank/DDBJ databases">
        <title>Genomic Encyclopedia of Type Strains, Phase IV (KMG-IV): sequencing the most valuable type-strain genomes for metagenomic binning, comparative biology and taxonomic classification.</title>
        <authorList>
            <person name="Goeker M."/>
        </authorList>
    </citation>
    <scope>NUCLEOTIDE SEQUENCE [LARGE SCALE GENOMIC DNA]</scope>
    <source>
        <strain evidence="9 10">DSM 23837</strain>
    </source>
</reference>
<name>A0ABT9WYT8_9BACI</name>
<feature type="transmembrane region" description="Helical" evidence="8">
    <location>
        <begin position="158"/>
        <end position="178"/>
    </location>
</feature>
<dbReference type="InterPro" id="IPR037294">
    <property type="entry name" value="ABC_BtuC-like"/>
</dbReference>
<dbReference type="SUPFAM" id="SSF81345">
    <property type="entry name" value="ABC transporter involved in vitamin B12 uptake, BtuC"/>
    <property type="match status" value="1"/>
</dbReference>
<dbReference type="Proteomes" id="UP001223586">
    <property type="component" value="Unassembled WGS sequence"/>
</dbReference>
<keyword evidence="3" id="KW-0813">Transport</keyword>
<evidence type="ECO:0000256" key="5">
    <source>
        <dbReference type="ARBA" id="ARBA00022692"/>
    </source>
</evidence>
<evidence type="ECO:0000256" key="4">
    <source>
        <dbReference type="ARBA" id="ARBA00022475"/>
    </source>
</evidence>
<feature type="transmembrane region" description="Helical" evidence="8">
    <location>
        <begin position="124"/>
        <end position="146"/>
    </location>
</feature>
<evidence type="ECO:0000256" key="8">
    <source>
        <dbReference type="SAM" id="Phobius"/>
    </source>
</evidence>
<evidence type="ECO:0000313" key="10">
    <source>
        <dbReference type="Proteomes" id="UP001223586"/>
    </source>
</evidence>
<keyword evidence="6 8" id="KW-1133">Transmembrane helix</keyword>
<dbReference type="PANTHER" id="PTHR30472">
    <property type="entry name" value="FERRIC ENTEROBACTIN TRANSPORT SYSTEM PERMEASE PROTEIN"/>
    <property type="match status" value="1"/>
</dbReference>
<feature type="transmembrane region" description="Helical" evidence="8">
    <location>
        <begin position="97"/>
        <end position="118"/>
    </location>
</feature>
<feature type="transmembrane region" description="Helical" evidence="8">
    <location>
        <begin position="68"/>
        <end position="85"/>
    </location>
</feature>
<keyword evidence="5 8" id="KW-0812">Transmembrane</keyword>
<keyword evidence="10" id="KW-1185">Reference proteome</keyword>
<dbReference type="PANTHER" id="PTHR30472:SF64">
    <property type="entry name" value="IRON(3+)-HYDROXAMATE IMPORT SYSTEM PERMEASE PROTEIN FHUG"/>
    <property type="match status" value="1"/>
</dbReference>
<dbReference type="RefSeq" id="WP_307233147.1">
    <property type="nucleotide sequence ID" value="NZ_JAUSTT010000042.1"/>
</dbReference>
<comment type="caution">
    <text evidence="9">The sequence shown here is derived from an EMBL/GenBank/DDBJ whole genome shotgun (WGS) entry which is preliminary data.</text>
</comment>
<evidence type="ECO:0000256" key="2">
    <source>
        <dbReference type="ARBA" id="ARBA00007935"/>
    </source>
</evidence>
<accession>A0ABT9WYT8</accession>
<feature type="transmembrane region" description="Helical" evidence="8">
    <location>
        <begin position="198"/>
        <end position="220"/>
    </location>
</feature>
<evidence type="ECO:0000256" key="1">
    <source>
        <dbReference type="ARBA" id="ARBA00004651"/>
    </source>
</evidence>
<organism evidence="9 10">
    <name type="scientific">Bacillus chungangensis</name>
    <dbReference type="NCBI Taxonomy" id="587633"/>
    <lineage>
        <taxon>Bacteria</taxon>
        <taxon>Bacillati</taxon>
        <taxon>Bacillota</taxon>
        <taxon>Bacilli</taxon>
        <taxon>Bacillales</taxon>
        <taxon>Bacillaceae</taxon>
        <taxon>Bacillus</taxon>
    </lineage>
</organism>